<name>A0A1H3A4Z4_HALVA</name>
<accession>A0A1H3A4Z4</accession>
<proteinExistence type="predicted"/>
<sequence>METSSARHLETVQPDWDDLPLACELLELRRREPNADLRTLAFNRGVVGSRKVQHVTRLLELLDLLDEGELTERGRWLTEAYEPALQQSHSGAKLGIGVKDSLSCTEQALLWMVIFYEHRLPMLAVLHQLTVETVPTTQDTPAAQRFGERIDHLYPDVDSDSSWVPRAKVHYKWLVHLELAKIRSSSYVLTEIGDGVFEQVEAEYPDQWDSIQIHTGPTLSDFG</sequence>
<protein>
    <submittedName>
        <fullName evidence="1">Uncharacterized protein</fullName>
    </submittedName>
</protein>
<gene>
    <name evidence="1" type="ORF">SAMN05443574_12132</name>
</gene>
<reference evidence="1 2" key="1">
    <citation type="submission" date="2016-10" db="EMBL/GenBank/DDBJ databases">
        <authorList>
            <person name="de Groot N.N."/>
        </authorList>
    </citation>
    <scope>NUCLEOTIDE SEQUENCE [LARGE SCALE GENOMIC DNA]</scope>
    <source>
        <strain evidence="1 2">DSM 3756</strain>
    </source>
</reference>
<dbReference type="STRING" id="28442.SAMN05443574_12132"/>
<dbReference type="AlphaFoldDB" id="A0A1H3A4Z4"/>
<dbReference type="Proteomes" id="UP000182573">
    <property type="component" value="Unassembled WGS sequence"/>
</dbReference>
<evidence type="ECO:0000313" key="2">
    <source>
        <dbReference type="Proteomes" id="UP000182573"/>
    </source>
</evidence>
<evidence type="ECO:0000313" key="1">
    <source>
        <dbReference type="EMBL" id="SDX24481.1"/>
    </source>
</evidence>
<dbReference type="EMBL" id="FNOF01000021">
    <property type="protein sequence ID" value="SDX24481.1"/>
    <property type="molecule type" value="Genomic_DNA"/>
</dbReference>
<organism evidence="1 2">
    <name type="scientific">Haloarcula vallismortis</name>
    <name type="common">Halobacterium vallismortis</name>
    <dbReference type="NCBI Taxonomy" id="28442"/>
    <lineage>
        <taxon>Archaea</taxon>
        <taxon>Methanobacteriati</taxon>
        <taxon>Methanobacteriota</taxon>
        <taxon>Stenosarchaea group</taxon>
        <taxon>Halobacteria</taxon>
        <taxon>Halobacteriales</taxon>
        <taxon>Haloarculaceae</taxon>
        <taxon>Haloarcula</taxon>
    </lineage>
</organism>